<keyword evidence="4 7" id="KW-1133">Transmembrane helix</keyword>
<evidence type="ECO:0000313" key="11">
    <source>
        <dbReference type="EMBL" id="AEH63530.1"/>
    </source>
</evidence>
<dbReference type="eggNOG" id="COG4232">
    <property type="taxonomic scope" value="Bacteria"/>
</dbReference>
<keyword evidence="8" id="KW-0732">Signal</keyword>
<feature type="chain" id="PRO_5002609952" evidence="8">
    <location>
        <begin position="29"/>
        <end position="726"/>
    </location>
</feature>
<evidence type="ECO:0000256" key="4">
    <source>
        <dbReference type="ARBA" id="ARBA00022989"/>
    </source>
</evidence>
<evidence type="ECO:0000256" key="3">
    <source>
        <dbReference type="ARBA" id="ARBA00022748"/>
    </source>
</evidence>
<sequence>MTILASVYRAFGCLFCWALALFIYPLSAATLSDSDLHIEPQFIAETLTPKAGTKVTVALEMKPHQGWHGYWKNGGDAGQETEIIWHFPYKIKTSAIQYPIPEKMKVAGLMSYVYQHDYRLLIDLDIPAGLPVGTALPISAQLNWLACTDTSCVPETAERHLLLHIGKGEITADNSQLFQAFRRALPETTGRQALFAQQQNQIILKLDYPETEKLDTTINGVWFFPSQDGVFDYSADQRLLREGNALFLTLPLREKASIPSAITGVFRLKDGKGFLVNAQKGNISLPDKNPVILTASSEEGQAKATASPQQNTAQNETPSVGKGHNGKLLWLALAGAFLGGLILNIMPCVFPILSLKALSLARTHAPEKAHRLEASAYSAGVIMVCLGLGAALLLFRAGGHAVGWAFQLQYPHIVLALMVLTAMIGFNLAGLFELPSFNGGANPKQDSLLGAFTTGALAAFIATPCTGPFMAAAIGVALVLSPIESLMVFAGLGIGMALPFLAIGFVPPIRKLLPRPGAWMATMRHILAIPMFITALWLGWTLGHQIGTDGLIVAFGICLISATGLWWTGKRQHKGKNYSFLPAAIAILFSVVIGSFTPAHPIASETNPKVENAKDAPEIEPFSEQAVEELHRQKKPLFIYFSADWCLTCKVNEKMAIDRDSTRQAFRQKGIVTLHGDWTNGDPEITRFLSKMHRSGIPLYLYYPADGEIQILPQILTTGLLQNLGK</sequence>
<comment type="subcellular location">
    <subcellularLocation>
        <location evidence="1">Membrane</location>
        <topology evidence="1">Multi-pass membrane protein</topology>
    </subcellularLocation>
</comment>
<evidence type="ECO:0000259" key="9">
    <source>
        <dbReference type="Pfam" id="PF02683"/>
    </source>
</evidence>
<dbReference type="PANTHER" id="PTHR32234">
    <property type="entry name" value="THIOL:DISULFIDE INTERCHANGE PROTEIN DSBD"/>
    <property type="match status" value="1"/>
</dbReference>
<feature type="domain" description="Thiol:disulfide interchange protein DsbD N-terminal" evidence="10">
    <location>
        <begin position="49"/>
        <end position="161"/>
    </location>
</feature>
<feature type="transmembrane region" description="Helical" evidence="7">
    <location>
        <begin position="518"/>
        <end position="538"/>
    </location>
</feature>
<evidence type="ECO:0000256" key="7">
    <source>
        <dbReference type="SAM" id="Phobius"/>
    </source>
</evidence>
<feature type="transmembrane region" description="Helical" evidence="7">
    <location>
        <begin position="550"/>
        <end position="568"/>
    </location>
</feature>
<gene>
    <name evidence="11" type="ordered locus">Zmob_1717</name>
</gene>
<evidence type="ECO:0000256" key="8">
    <source>
        <dbReference type="SAM" id="SignalP"/>
    </source>
</evidence>
<feature type="transmembrane region" description="Helical" evidence="7">
    <location>
        <begin position="328"/>
        <end position="353"/>
    </location>
</feature>
<reference evidence="11 12" key="1">
    <citation type="journal article" date="2011" name="J. Bacteriol.">
        <title>Genome sequence of the ethanol-producing Zymomonas mobilis subsp. mobilis lectotype strain ATCC 10988.</title>
        <authorList>
            <person name="Pappas K.M."/>
            <person name="Kouvelis V.N."/>
            <person name="Saunders E."/>
            <person name="Brettin T.S."/>
            <person name="Bruce D."/>
            <person name="Detter C."/>
            <person name="Balakireva M."/>
            <person name="Han C.S."/>
            <person name="Savvakis G."/>
            <person name="Kyrpides N.C."/>
            <person name="Typas M.A."/>
        </authorList>
    </citation>
    <scope>NUCLEOTIDE SEQUENCE [LARGE SCALE GENOMIC DNA]</scope>
    <source>
        <strain evidence="12">ATCC 10988 / DSM 424 / CCUG 17860 / LMG 404 / NCIMB 8938 / NRRL B-806 / ZM1</strain>
    </source>
</reference>
<dbReference type="OrthoDB" id="9811036at2"/>
<dbReference type="AlphaFoldDB" id="A0A0H3G4G2"/>
<organism evidence="11 12">
    <name type="scientific">Zymomonas mobilis subsp. mobilis (strain ATCC 10988 / DSM 424 / LMG 404 / NCIMB 8938 / NRRL B-806 / ZM1)</name>
    <dbReference type="NCBI Taxonomy" id="555217"/>
    <lineage>
        <taxon>Bacteria</taxon>
        <taxon>Pseudomonadati</taxon>
        <taxon>Pseudomonadota</taxon>
        <taxon>Alphaproteobacteria</taxon>
        <taxon>Sphingomonadales</taxon>
        <taxon>Zymomonadaceae</taxon>
        <taxon>Zymomonas</taxon>
    </lineage>
</organism>
<proteinExistence type="predicted"/>
<evidence type="ECO:0000256" key="5">
    <source>
        <dbReference type="ARBA" id="ARBA00023136"/>
    </source>
</evidence>
<feature type="transmembrane region" description="Helical" evidence="7">
    <location>
        <begin position="486"/>
        <end position="506"/>
    </location>
</feature>
<dbReference type="GO" id="GO:0045454">
    <property type="term" value="P:cell redox homeostasis"/>
    <property type="evidence" value="ECO:0007669"/>
    <property type="project" value="TreeGrafter"/>
</dbReference>
<evidence type="ECO:0000256" key="2">
    <source>
        <dbReference type="ARBA" id="ARBA00022692"/>
    </source>
</evidence>
<keyword evidence="3" id="KW-0201">Cytochrome c-type biogenesis</keyword>
<dbReference type="Proteomes" id="UP000001494">
    <property type="component" value="Chromosome"/>
</dbReference>
<feature type="transmembrane region" description="Helical" evidence="7">
    <location>
        <begin position="374"/>
        <end position="398"/>
    </location>
</feature>
<name>A0A0H3G4G2_ZYMMA</name>
<feature type="transmembrane region" description="Helical" evidence="7">
    <location>
        <begin position="580"/>
        <end position="599"/>
    </location>
</feature>
<dbReference type="GO" id="GO:0016020">
    <property type="term" value="C:membrane"/>
    <property type="evidence" value="ECO:0007669"/>
    <property type="project" value="UniProtKB-SubCell"/>
</dbReference>
<keyword evidence="5 7" id="KW-0472">Membrane</keyword>
<dbReference type="RefSeq" id="WP_014501228.1">
    <property type="nucleotide sequence ID" value="NC_017262.1"/>
</dbReference>
<evidence type="ECO:0000313" key="12">
    <source>
        <dbReference type="Proteomes" id="UP000001494"/>
    </source>
</evidence>
<dbReference type="EMBL" id="CP002850">
    <property type="protein sequence ID" value="AEH63530.1"/>
    <property type="molecule type" value="Genomic_DNA"/>
</dbReference>
<dbReference type="KEGG" id="zmm:Zmob_1717"/>
<keyword evidence="2 7" id="KW-0812">Transmembrane</keyword>
<feature type="compositionally biased region" description="Polar residues" evidence="6">
    <location>
        <begin position="298"/>
        <end position="318"/>
    </location>
</feature>
<evidence type="ECO:0000256" key="6">
    <source>
        <dbReference type="SAM" id="MobiDB-lite"/>
    </source>
</evidence>
<feature type="transmembrane region" description="Helical" evidence="7">
    <location>
        <begin position="410"/>
        <end position="434"/>
    </location>
</feature>
<accession>A0A0H3G4G2</accession>
<dbReference type="Pfam" id="PF13899">
    <property type="entry name" value="Thioredoxin_7"/>
    <property type="match status" value="1"/>
</dbReference>
<dbReference type="PANTHER" id="PTHR32234:SF3">
    <property type="entry name" value="SUPPRESSION OF COPPER SENSITIVITY PROTEIN"/>
    <property type="match status" value="1"/>
</dbReference>
<dbReference type="Gene3D" id="3.40.30.10">
    <property type="entry name" value="Glutaredoxin"/>
    <property type="match status" value="1"/>
</dbReference>
<feature type="signal peptide" evidence="8">
    <location>
        <begin position="1"/>
        <end position="28"/>
    </location>
</feature>
<dbReference type="eggNOG" id="COG4233">
    <property type="taxonomic scope" value="Bacteria"/>
</dbReference>
<dbReference type="Pfam" id="PF02683">
    <property type="entry name" value="DsbD_TM"/>
    <property type="match status" value="1"/>
</dbReference>
<dbReference type="InterPro" id="IPR035671">
    <property type="entry name" value="DsbD_gamma"/>
</dbReference>
<dbReference type="Pfam" id="PF11412">
    <property type="entry name" value="DsbD_N"/>
    <property type="match status" value="1"/>
</dbReference>
<dbReference type="HOGENOM" id="CLU_014657_1_1_5"/>
<feature type="domain" description="Cytochrome C biogenesis protein transmembrane" evidence="9">
    <location>
        <begin position="330"/>
        <end position="538"/>
    </location>
</feature>
<protein>
    <submittedName>
        <fullName evidence="11">Cytochrome c biogenesis protein transmembrane region</fullName>
    </submittedName>
</protein>
<dbReference type="InterPro" id="IPR036249">
    <property type="entry name" value="Thioredoxin-like_sf"/>
</dbReference>
<evidence type="ECO:0000259" key="10">
    <source>
        <dbReference type="Pfam" id="PF11412"/>
    </source>
</evidence>
<dbReference type="InterPro" id="IPR003834">
    <property type="entry name" value="Cyt_c_assmbl_TM_dom"/>
</dbReference>
<dbReference type="InterPro" id="IPR028250">
    <property type="entry name" value="DsbDN"/>
</dbReference>
<feature type="transmembrane region" description="Helical" evidence="7">
    <location>
        <begin position="455"/>
        <end position="480"/>
    </location>
</feature>
<feature type="region of interest" description="Disordered" evidence="6">
    <location>
        <begin position="298"/>
        <end position="320"/>
    </location>
</feature>
<evidence type="ECO:0000256" key="1">
    <source>
        <dbReference type="ARBA" id="ARBA00004141"/>
    </source>
</evidence>
<dbReference type="SUPFAM" id="SSF52833">
    <property type="entry name" value="Thioredoxin-like"/>
    <property type="match status" value="1"/>
</dbReference>
<dbReference type="CDD" id="cd02953">
    <property type="entry name" value="DsbDgamma"/>
    <property type="match status" value="1"/>
</dbReference>
<dbReference type="GO" id="GO:0017004">
    <property type="term" value="P:cytochrome complex assembly"/>
    <property type="evidence" value="ECO:0007669"/>
    <property type="project" value="UniProtKB-KW"/>
</dbReference>
<dbReference type="GO" id="GO:0015035">
    <property type="term" value="F:protein-disulfide reductase activity"/>
    <property type="evidence" value="ECO:0007669"/>
    <property type="project" value="TreeGrafter"/>
</dbReference>